<dbReference type="RefSeq" id="WP_144994945.1">
    <property type="nucleotide sequence ID" value="NZ_CP036281.1"/>
</dbReference>
<dbReference type="Proteomes" id="UP000317178">
    <property type="component" value="Chromosome"/>
</dbReference>
<dbReference type="EMBL" id="CP036281">
    <property type="protein sequence ID" value="QDU79946.1"/>
    <property type="molecule type" value="Genomic_DNA"/>
</dbReference>
<organism evidence="1 2">
    <name type="scientific">Polystyrenella longa</name>
    <dbReference type="NCBI Taxonomy" id="2528007"/>
    <lineage>
        <taxon>Bacteria</taxon>
        <taxon>Pseudomonadati</taxon>
        <taxon>Planctomycetota</taxon>
        <taxon>Planctomycetia</taxon>
        <taxon>Planctomycetales</taxon>
        <taxon>Planctomycetaceae</taxon>
        <taxon>Polystyrenella</taxon>
    </lineage>
</organism>
<sequence>MEIYKIDDTITACINTPLTQADISKIENDGIHRIWIEPEKSDFRITKPLNLRHLEKLRVKGVKQPWAEIVEPTCFEDLPELCVYNSPHFLDSIERLGALPCLMWLDMMWLDIAYQSITDTVAR</sequence>
<evidence type="ECO:0000313" key="2">
    <source>
        <dbReference type="Proteomes" id="UP000317178"/>
    </source>
</evidence>
<accession>A0A518CL48</accession>
<proteinExistence type="predicted"/>
<dbReference type="KEGG" id="plon:Pla110_16660"/>
<protein>
    <submittedName>
        <fullName evidence="1">Uncharacterized protein</fullName>
    </submittedName>
</protein>
<gene>
    <name evidence="1" type="ORF">Pla110_16660</name>
</gene>
<name>A0A518CL48_9PLAN</name>
<keyword evidence="2" id="KW-1185">Reference proteome</keyword>
<reference evidence="1 2" key="1">
    <citation type="submission" date="2019-02" db="EMBL/GenBank/DDBJ databases">
        <title>Deep-cultivation of Planctomycetes and their phenomic and genomic characterization uncovers novel biology.</title>
        <authorList>
            <person name="Wiegand S."/>
            <person name="Jogler M."/>
            <person name="Boedeker C."/>
            <person name="Pinto D."/>
            <person name="Vollmers J."/>
            <person name="Rivas-Marin E."/>
            <person name="Kohn T."/>
            <person name="Peeters S.H."/>
            <person name="Heuer A."/>
            <person name="Rast P."/>
            <person name="Oberbeckmann S."/>
            <person name="Bunk B."/>
            <person name="Jeske O."/>
            <person name="Meyerdierks A."/>
            <person name="Storesund J.E."/>
            <person name="Kallscheuer N."/>
            <person name="Luecker S."/>
            <person name="Lage O.M."/>
            <person name="Pohl T."/>
            <person name="Merkel B.J."/>
            <person name="Hornburger P."/>
            <person name="Mueller R.-W."/>
            <person name="Bruemmer F."/>
            <person name="Labrenz M."/>
            <person name="Spormann A.M."/>
            <person name="Op den Camp H."/>
            <person name="Overmann J."/>
            <person name="Amann R."/>
            <person name="Jetten M.S.M."/>
            <person name="Mascher T."/>
            <person name="Medema M.H."/>
            <person name="Devos D.P."/>
            <person name="Kaster A.-K."/>
            <person name="Ovreas L."/>
            <person name="Rohde M."/>
            <person name="Galperin M.Y."/>
            <person name="Jogler C."/>
        </authorList>
    </citation>
    <scope>NUCLEOTIDE SEQUENCE [LARGE SCALE GENOMIC DNA]</scope>
    <source>
        <strain evidence="1 2">Pla110</strain>
    </source>
</reference>
<evidence type="ECO:0000313" key="1">
    <source>
        <dbReference type="EMBL" id="QDU79946.1"/>
    </source>
</evidence>
<dbReference type="AlphaFoldDB" id="A0A518CL48"/>